<dbReference type="Proteomes" id="UP000681967">
    <property type="component" value="Unassembled WGS sequence"/>
</dbReference>
<reference evidence="3" key="1">
    <citation type="submission" date="2021-02" db="EMBL/GenBank/DDBJ databases">
        <authorList>
            <person name="Nowell W R."/>
        </authorList>
    </citation>
    <scope>NUCLEOTIDE SEQUENCE</scope>
</reference>
<evidence type="ECO:0000259" key="2">
    <source>
        <dbReference type="Pfam" id="PF00622"/>
    </source>
</evidence>
<dbReference type="Gene3D" id="2.60.120.920">
    <property type="match status" value="1"/>
</dbReference>
<protein>
    <recommendedName>
        <fullName evidence="2">SPRY domain-containing protein</fullName>
    </recommendedName>
</protein>
<comment type="caution">
    <text evidence="3">The sequence shown here is derived from an EMBL/GenBank/DDBJ whole genome shotgun (WGS) entry which is preliminary data.</text>
</comment>
<dbReference type="Pfam" id="PF00622">
    <property type="entry name" value="SPRY"/>
    <property type="match status" value="1"/>
</dbReference>
<sequence>MGTYDTHTLLFENRSKLEDLPVQSPVPLGKNFRYFVVTQQEVSPTDGKGASVGLATCSPLKPTPTCTLMKDYYTWFAKMKMKVGNTIGWGVFYDENCVDDKAEQLCLVYVMFNKLIVDVLFVLQPEGGFVPIILLQPYATKVSIERKNTLTTDELTKLQGLYKQMLGPAVDIYQKDVADRDLSNHFFRKSEQVLLNVSDYQCCVSIPRTESTLHYIQFLKPLTYERRFFFVELENISEHCQITIGIASSKHALNEPPGLVNDSVGYDTFAGKLYSNRKDVGNMRGHRCRKGDTIGVEIEVFEQEMSVALFSKNFRPIGTRYLTLHDHSQFFPTIIIENGGDPVELLVYWQTRVSVPPHYSVRNPEDWCLPEGTKIDLKEKCFILPQHIDHSLCLQAPYSLHKKYNHFEIVLMDKFNDSEPPPAIALCTASPLDPPPISQFKQDYLRFWPTGEAAKYLKQGDKIGWGVLFPSEEDCYVGKNKEPLIICYLTVNRTVGYVRVLYQPIGGFYPVVIAPPNVNRIKMDFSATRISTQDFTPEQIKSIIADAKQNIEEEQRATKSPLVVAEKQNSTRTTNTTKVDDVPLNINSTPVYNYNYDPNIPSTKSAACIIL</sequence>
<dbReference type="EMBL" id="CAJOBH010002892">
    <property type="protein sequence ID" value="CAF3928104.1"/>
    <property type="molecule type" value="Genomic_DNA"/>
</dbReference>
<evidence type="ECO:0000313" key="3">
    <source>
        <dbReference type="EMBL" id="CAF3928104.1"/>
    </source>
</evidence>
<evidence type="ECO:0000313" key="4">
    <source>
        <dbReference type="Proteomes" id="UP000681967"/>
    </source>
</evidence>
<organism evidence="3 4">
    <name type="scientific">Rotaria magnacalcarata</name>
    <dbReference type="NCBI Taxonomy" id="392030"/>
    <lineage>
        <taxon>Eukaryota</taxon>
        <taxon>Metazoa</taxon>
        <taxon>Spiralia</taxon>
        <taxon>Gnathifera</taxon>
        <taxon>Rotifera</taxon>
        <taxon>Eurotatoria</taxon>
        <taxon>Bdelloidea</taxon>
        <taxon>Philodinida</taxon>
        <taxon>Philodinidae</taxon>
        <taxon>Rotaria</taxon>
    </lineage>
</organism>
<evidence type="ECO:0000256" key="1">
    <source>
        <dbReference type="SAM" id="MobiDB-lite"/>
    </source>
</evidence>
<accession>A0A8S2M203</accession>
<feature type="compositionally biased region" description="Polar residues" evidence="1">
    <location>
        <begin position="567"/>
        <end position="577"/>
    </location>
</feature>
<feature type="region of interest" description="Disordered" evidence="1">
    <location>
        <begin position="556"/>
        <end position="581"/>
    </location>
</feature>
<proteinExistence type="predicted"/>
<feature type="domain" description="SPRY" evidence="2">
    <location>
        <begin position="230"/>
        <end position="337"/>
    </location>
</feature>
<gene>
    <name evidence="3" type="ORF">BYL167_LOCUS9853</name>
</gene>
<name>A0A8S2M203_9BILA</name>
<dbReference type="InterPro" id="IPR003877">
    <property type="entry name" value="SPRY_dom"/>
</dbReference>
<dbReference type="AlphaFoldDB" id="A0A8S2M203"/>
<dbReference type="InterPro" id="IPR043136">
    <property type="entry name" value="B30.2/SPRY_sf"/>
</dbReference>